<sequence>MITHLVCHQGSHVASTPGSYILQWKHFDSSKASFEFSLSTHKSKVMYYTELLPSEVFRYNHHMF</sequence>
<protein>
    <submittedName>
        <fullName evidence="1">Uncharacterized protein</fullName>
    </submittedName>
</protein>
<dbReference type="EMBL" id="JAIWYP010000002">
    <property type="protein sequence ID" value="KAH3871852.1"/>
    <property type="molecule type" value="Genomic_DNA"/>
</dbReference>
<comment type="caution">
    <text evidence="1">The sequence shown here is derived from an EMBL/GenBank/DDBJ whole genome shotgun (WGS) entry which is preliminary data.</text>
</comment>
<dbReference type="Proteomes" id="UP000828390">
    <property type="component" value="Unassembled WGS sequence"/>
</dbReference>
<dbReference type="SUPFAM" id="SSF101576">
    <property type="entry name" value="Supernatant protein factor (SPF), C-terminal domain"/>
    <property type="match status" value="1"/>
</dbReference>
<evidence type="ECO:0000313" key="2">
    <source>
        <dbReference type="Proteomes" id="UP000828390"/>
    </source>
</evidence>
<name>A0A9D4M6L5_DREPO</name>
<organism evidence="1 2">
    <name type="scientific">Dreissena polymorpha</name>
    <name type="common">Zebra mussel</name>
    <name type="synonym">Mytilus polymorpha</name>
    <dbReference type="NCBI Taxonomy" id="45954"/>
    <lineage>
        <taxon>Eukaryota</taxon>
        <taxon>Metazoa</taxon>
        <taxon>Spiralia</taxon>
        <taxon>Lophotrochozoa</taxon>
        <taxon>Mollusca</taxon>
        <taxon>Bivalvia</taxon>
        <taxon>Autobranchia</taxon>
        <taxon>Heteroconchia</taxon>
        <taxon>Euheterodonta</taxon>
        <taxon>Imparidentia</taxon>
        <taxon>Neoheterodontei</taxon>
        <taxon>Myida</taxon>
        <taxon>Dreissenoidea</taxon>
        <taxon>Dreissenidae</taxon>
        <taxon>Dreissena</taxon>
    </lineage>
</organism>
<keyword evidence="2" id="KW-1185">Reference proteome</keyword>
<accession>A0A9D4M6L5</accession>
<reference evidence="1" key="1">
    <citation type="journal article" date="2019" name="bioRxiv">
        <title>The Genome of the Zebra Mussel, Dreissena polymorpha: A Resource for Invasive Species Research.</title>
        <authorList>
            <person name="McCartney M.A."/>
            <person name="Auch B."/>
            <person name="Kono T."/>
            <person name="Mallez S."/>
            <person name="Zhang Y."/>
            <person name="Obille A."/>
            <person name="Becker A."/>
            <person name="Abrahante J.E."/>
            <person name="Garbe J."/>
            <person name="Badalamenti J.P."/>
            <person name="Herman A."/>
            <person name="Mangelson H."/>
            <person name="Liachko I."/>
            <person name="Sullivan S."/>
            <person name="Sone E.D."/>
            <person name="Koren S."/>
            <person name="Silverstein K.A.T."/>
            <person name="Beckman K.B."/>
            <person name="Gohl D.M."/>
        </authorList>
    </citation>
    <scope>NUCLEOTIDE SEQUENCE</scope>
    <source>
        <strain evidence="1">Duluth1</strain>
        <tissue evidence="1">Whole animal</tissue>
    </source>
</reference>
<evidence type="ECO:0000313" key="1">
    <source>
        <dbReference type="EMBL" id="KAH3871852.1"/>
    </source>
</evidence>
<gene>
    <name evidence="1" type="ORF">DPMN_035067</name>
</gene>
<dbReference type="AlphaFoldDB" id="A0A9D4M6L5"/>
<reference evidence="1" key="2">
    <citation type="submission" date="2020-11" db="EMBL/GenBank/DDBJ databases">
        <authorList>
            <person name="McCartney M.A."/>
            <person name="Auch B."/>
            <person name="Kono T."/>
            <person name="Mallez S."/>
            <person name="Becker A."/>
            <person name="Gohl D.M."/>
            <person name="Silverstein K.A.T."/>
            <person name="Koren S."/>
            <person name="Bechman K.B."/>
            <person name="Herman A."/>
            <person name="Abrahante J.E."/>
            <person name="Garbe J."/>
        </authorList>
    </citation>
    <scope>NUCLEOTIDE SEQUENCE</scope>
    <source>
        <strain evidence="1">Duluth1</strain>
        <tissue evidence="1">Whole animal</tissue>
    </source>
</reference>
<dbReference type="InterPro" id="IPR036598">
    <property type="entry name" value="GOLD_dom_sf"/>
</dbReference>
<proteinExistence type="predicted"/>